<evidence type="ECO:0000313" key="3">
    <source>
        <dbReference type="Proteomes" id="UP000664940"/>
    </source>
</evidence>
<evidence type="ECO:0000256" key="1">
    <source>
        <dbReference type="SAM" id="MobiDB-lite"/>
    </source>
</evidence>
<proteinExistence type="predicted"/>
<gene>
    <name evidence="2" type="ORF">HJG60_012010</name>
</gene>
<sequence>MVPKRSRPFRGSNPQNTIQGDSGIQRSQRAPSVTASAKLMTLSSQRTFSDGASVPPETQQDTTGLGSRDLIVRQSFKRHLLGSGPCGSVGWSIVPYTKRSRVQSLVRAHTEVEASVLVRTSARGNPSMYLLHIDGFFFSLSPSFPLSLKINKHVLR</sequence>
<reference evidence="2 3" key="1">
    <citation type="journal article" date="2020" name="Nature">
        <title>Six reference-quality genomes reveal evolution of bat adaptations.</title>
        <authorList>
            <person name="Jebb D."/>
            <person name="Huang Z."/>
            <person name="Pippel M."/>
            <person name="Hughes G.M."/>
            <person name="Lavrichenko K."/>
            <person name="Devanna P."/>
            <person name="Winkler S."/>
            <person name="Jermiin L.S."/>
            <person name="Skirmuntt E.C."/>
            <person name="Katzourakis A."/>
            <person name="Burkitt-Gray L."/>
            <person name="Ray D.A."/>
            <person name="Sullivan K.A.M."/>
            <person name="Roscito J.G."/>
            <person name="Kirilenko B.M."/>
            <person name="Davalos L.M."/>
            <person name="Corthals A.P."/>
            <person name="Power M.L."/>
            <person name="Jones G."/>
            <person name="Ransome R.D."/>
            <person name="Dechmann D.K.N."/>
            <person name="Locatelli A.G."/>
            <person name="Puechmaille S.J."/>
            <person name="Fedrigo O."/>
            <person name="Jarvis E.D."/>
            <person name="Hiller M."/>
            <person name="Vernes S.C."/>
            <person name="Myers E.W."/>
            <person name="Teeling E.C."/>
        </authorList>
    </citation>
    <scope>NUCLEOTIDE SEQUENCE [LARGE SCALE GENOMIC DNA]</scope>
    <source>
        <strain evidence="2">Bat1K_MPI-CBG_1</strain>
    </source>
</reference>
<dbReference type="AlphaFoldDB" id="A0A833ZP83"/>
<name>A0A833ZP83_9CHIR</name>
<protein>
    <submittedName>
        <fullName evidence="2">Uncharacterized protein</fullName>
    </submittedName>
</protein>
<feature type="region of interest" description="Disordered" evidence="1">
    <location>
        <begin position="46"/>
        <end position="66"/>
    </location>
</feature>
<comment type="caution">
    <text evidence="2">The sequence shown here is derived from an EMBL/GenBank/DDBJ whole genome shotgun (WGS) entry which is preliminary data.</text>
</comment>
<feature type="region of interest" description="Disordered" evidence="1">
    <location>
        <begin position="1"/>
        <end position="34"/>
    </location>
</feature>
<feature type="compositionally biased region" description="Polar residues" evidence="1">
    <location>
        <begin position="12"/>
        <end position="34"/>
    </location>
</feature>
<feature type="compositionally biased region" description="Polar residues" evidence="1">
    <location>
        <begin position="46"/>
        <end position="65"/>
    </location>
</feature>
<accession>A0A833ZP83</accession>
<evidence type="ECO:0000313" key="2">
    <source>
        <dbReference type="EMBL" id="KAF6094955.1"/>
    </source>
</evidence>
<dbReference type="EMBL" id="JABVXQ010000008">
    <property type="protein sequence ID" value="KAF6094955.1"/>
    <property type="molecule type" value="Genomic_DNA"/>
</dbReference>
<dbReference type="Proteomes" id="UP000664940">
    <property type="component" value="Unassembled WGS sequence"/>
</dbReference>
<organism evidence="2 3">
    <name type="scientific">Phyllostomus discolor</name>
    <name type="common">pale spear-nosed bat</name>
    <dbReference type="NCBI Taxonomy" id="89673"/>
    <lineage>
        <taxon>Eukaryota</taxon>
        <taxon>Metazoa</taxon>
        <taxon>Chordata</taxon>
        <taxon>Craniata</taxon>
        <taxon>Vertebrata</taxon>
        <taxon>Euteleostomi</taxon>
        <taxon>Mammalia</taxon>
        <taxon>Eutheria</taxon>
        <taxon>Laurasiatheria</taxon>
        <taxon>Chiroptera</taxon>
        <taxon>Yangochiroptera</taxon>
        <taxon>Phyllostomidae</taxon>
        <taxon>Phyllostominae</taxon>
        <taxon>Phyllostomus</taxon>
    </lineage>
</organism>